<comment type="caution">
    <text evidence="1">The sequence shown here is derived from an EMBL/GenBank/DDBJ whole genome shotgun (WGS) entry which is preliminary data.</text>
</comment>
<keyword evidence="2" id="KW-1185">Reference proteome</keyword>
<organism evidence="1 2">
    <name type="scientific">Vibrio genomosp. F6 str. FF-238</name>
    <dbReference type="NCBI Taxonomy" id="1191298"/>
    <lineage>
        <taxon>Bacteria</taxon>
        <taxon>Pseudomonadati</taxon>
        <taxon>Pseudomonadota</taxon>
        <taxon>Gammaproteobacteria</taxon>
        <taxon>Vibrionales</taxon>
        <taxon>Vibrionaceae</taxon>
        <taxon>Vibrio</taxon>
    </lineage>
</organism>
<dbReference type="Proteomes" id="UP000094165">
    <property type="component" value="Unassembled WGS sequence"/>
</dbReference>
<accession>A0A1E5CWC2</accession>
<reference evidence="1 2" key="1">
    <citation type="journal article" date="2012" name="Science">
        <title>Ecological populations of bacteria act as socially cohesive units of antibiotic production and resistance.</title>
        <authorList>
            <person name="Cordero O.X."/>
            <person name="Wildschutte H."/>
            <person name="Kirkup B."/>
            <person name="Proehl S."/>
            <person name="Ngo L."/>
            <person name="Hussain F."/>
            <person name="Le Roux F."/>
            <person name="Mincer T."/>
            <person name="Polz M.F."/>
        </authorList>
    </citation>
    <scope>NUCLEOTIDE SEQUENCE [LARGE SCALE GENOMIC DNA]</scope>
    <source>
        <strain evidence="1 2">FF-238</strain>
    </source>
</reference>
<protein>
    <submittedName>
        <fullName evidence="1">Uncharacterized protein</fullName>
    </submittedName>
</protein>
<sequence>MELLECQLQLNDDSLYVFDSVEKSLAYVDNNPLDNFHSASLKVVKNGKQYSFNAHSSEDMMESLFNL</sequence>
<dbReference type="RefSeq" id="WP_017052668.1">
    <property type="nucleotide sequence ID" value="NZ_AJYW02000196.1"/>
</dbReference>
<proteinExistence type="predicted"/>
<name>A0A1E5CWC2_9VIBR</name>
<evidence type="ECO:0000313" key="1">
    <source>
        <dbReference type="EMBL" id="OEE74396.1"/>
    </source>
</evidence>
<evidence type="ECO:0000313" key="2">
    <source>
        <dbReference type="Proteomes" id="UP000094165"/>
    </source>
</evidence>
<dbReference type="EMBL" id="AJYW02000196">
    <property type="protein sequence ID" value="OEE74396.1"/>
    <property type="molecule type" value="Genomic_DNA"/>
</dbReference>
<dbReference type="AlphaFoldDB" id="A0A1E5CWC2"/>
<gene>
    <name evidence="1" type="ORF">A130_18035</name>
</gene>